<dbReference type="EMBL" id="CM042887">
    <property type="protein sequence ID" value="KAI4330670.1"/>
    <property type="molecule type" value="Genomic_DNA"/>
</dbReference>
<dbReference type="Proteomes" id="UP001057402">
    <property type="component" value="Chromosome 8"/>
</dbReference>
<keyword evidence="2" id="KW-1185">Reference proteome</keyword>
<proteinExistence type="predicted"/>
<protein>
    <submittedName>
        <fullName evidence="1">Uncharacterized protein</fullName>
    </submittedName>
</protein>
<reference evidence="2" key="1">
    <citation type="journal article" date="2023" name="Front. Plant Sci.">
        <title>Chromosomal-level genome assembly of Melastoma candidum provides insights into trichome evolution.</title>
        <authorList>
            <person name="Zhong Y."/>
            <person name="Wu W."/>
            <person name="Sun C."/>
            <person name="Zou P."/>
            <person name="Liu Y."/>
            <person name="Dai S."/>
            <person name="Zhou R."/>
        </authorList>
    </citation>
    <scope>NUCLEOTIDE SEQUENCE [LARGE SCALE GENOMIC DNA]</scope>
</reference>
<evidence type="ECO:0000313" key="2">
    <source>
        <dbReference type="Proteomes" id="UP001057402"/>
    </source>
</evidence>
<organism evidence="1 2">
    <name type="scientific">Melastoma candidum</name>
    <dbReference type="NCBI Taxonomy" id="119954"/>
    <lineage>
        <taxon>Eukaryota</taxon>
        <taxon>Viridiplantae</taxon>
        <taxon>Streptophyta</taxon>
        <taxon>Embryophyta</taxon>
        <taxon>Tracheophyta</taxon>
        <taxon>Spermatophyta</taxon>
        <taxon>Magnoliopsida</taxon>
        <taxon>eudicotyledons</taxon>
        <taxon>Gunneridae</taxon>
        <taxon>Pentapetalae</taxon>
        <taxon>rosids</taxon>
        <taxon>malvids</taxon>
        <taxon>Myrtales</taxon>
        <taxon>Melastomataceae</taxon>
        <taxon>Melastomatoideae</taxon>
        <taxon>Melastomateae</taxon>
        <taxon>Melastoma</taxon>
    </lineage>
</organism>
<name>A0ACB9N288_9MYRT</name>
<sequence length="1487" mass="165095">MASSPGKSFVFLPSPESSYVVMTVFWLMVSENGLNSGCAAVRGWICQGEVSIWSNCVHRSLVDATNLFFLCIFWLSWLVVRAQKQSSSGRIKKGLVVWFVSVCCALASLSYFCVAVWSFVAKTDASRKSSWFVLLVRAAIWLSLMVSAIVDKQGWVKNLVMVWWVTFCLMVSAVNIRALIVALDVGVLDIGTWPINFALIFCSFYGRRIVPSETPEESLHEPLLTEKPKKGHVSEISTSSLFGRAVFSWVNPLLHLGHSKTLQLEDIPSLVSEDEASLAYKKFFRAWESLVREKGSHTKENLVFRAIMQVYFKENMLVAFGAFLRVVAVALSPLLLYWFVQFSNSTEENLSEGLMIVGMLVVVKLVESFSQRHWFFSSRCSGMRIRSALMVAVYQKQLKLSNIGRRHHSSGEILNYIAVDAYRMGEFLWWLHTMWSLLLQFFLAIGVLFSVIGTGALPGLVPLLVFGVLNLPFANILQVCQTKLMVSQDKRLRSTSEILNNMKIIKLQSWEKKFKGLIETQRKEEMKWLSKALLMKPYATVLYWISPTVISSVVFIGCVLLGSASLNASTIFTILASLRSMSEPVRVIPDALSILIQIKVSFDRINAFMLDDELTNETVRTISSSTKSIEVVSGNFAWDAEPASLTLKDINLEAEQGQKIAVCGPVGAGKSSLLCALLGEISQISGTVKMLGSIAYVSQTSWIQSGTIKDNILFGKVMDEAAYEKAIRACALDKDINSFEHGDLTEIGQRGLNMSGGQKQRIQLARAVYSDADIYLLDDPFSAVDAQTAAVLFRDCVMAALAKKTVVLVTHQVEFLSEVNQIVVMQDGRIMRSGTYCELLKAEAAFEKLVNAHKDAITTIGPVEVDALSREDSCEQSDTIKENGAKEKSEKALSGMQLTQEEEKEFGDFGWRPYRDYFVISKGTILITLSNLSQSAFVVLQASASYWLALAIQFPGISASMLIGTYTGISFLSVVFVYLRSVLAAHMGIKASNAFFSGFTDAIFNAPMLFFDSTPVGRILTRASSDLSILDFDIPFAIVFVFGAGIELLATIAIMASVTWPVLIVAVLAMVAINYTQTYYFSSARELIRINGTTKAPLMNYAAETSLGVMTIRAFRATNRFFGNFLKVVDEDAKLFFHSNAIMEWLNLRVEVFQNLILFTAALFLVLLPKGSTSPGLVGLSLSYAFSLTGTHIFLTRWYCQLSNYIISVERIKQFMNIPPEPPAIIEDRRPPSLWPSKGRIELEDLKIRYRPNAPLVLKGITCTFKEGNRVGVVGRTGSGKSTLISALFRLVETASGRILIDGLDIATIGLKDLRSKLSIIPQEPTLFRGTVRTNMDPLGLYSDEEIWQALEKCQLKAIISSLPNQLDSSVSDEGENWSAGQRQLFCLGRVLLKRNRILVLDEATASIDSATDAILQTVIRQEFAECTVITVAHRVPTVIDSDTVLVLSYGKMVEYGDPSKLLQMNSYFSKLVAEYWSSCRGNSRSS</sequence>
<accession>A0ACB9N288</accession>
<evidence type="ECO:0000313" key="1">
    <source>
        <dbReference type="EMBL" id="KAI4330670.1"/>
    </source>
</evidence>
<comment type="caution">
    <text evidence="1">The sequence shown here is derived from an EMBL/GenBank/DDBJ whole genome shotgun (WGS) entry which is preliminary data.</text>
</comment>
<gene>
    <name evidence="1" type="ORF">MLD38_028933</name>
</gene>